<evidence type="ECO:0000256" key="11">
    <source>
        <dbReference type="ARBA" id="ARBA00023306"/>
    </source>
</evidence>
<dbReference type="EMBL" id="JABSTR010000977">
    <property type="protein sequence ID" value="KAH9383111.1"/>
    <property type="molecule type" value="Genomic_DNA"/>
</dbReference>
<name>A0A9J6GX84_HAELO</name>
<evidence type="ECO:0000256" key="1">
    <source>
        <dbReference type="ARBA" id="ARBA00004642"/>
    </source>
</evidence>
<feature type="domain" description="THAP-type" evidence="14">
    <location>
        <begin position="10"/>
        <end position="96"/>
    </location>
</feature>
<dbReference type="OMA" id="FRESCKT"/>
<evidence type="ECO:0000256" key="2">
    <source>
        <dbReference type="ARBA" id="ARBA00006177"/>
    </source>
</evidence>
<comment type="caution">
    <text evidence="15">The sequence shown here is derived from an EMBL/GenBank/DDBJ whole genome shotgun (WGS) entry which is preliminary data.</text>
</comment>
<evidence type="ECO:0000256" key="13">
    <source>
        <dbReference type="SAM" id="Coils"/>
    </source>
</evidence>
<dbReference type="InterPro" id="IPR048365">
    <property type="entry name" value="TNP-like_RNaseH_N"/>
</dbReference>
<dbReference type="Pfam" id="PF21788">
    <property type="entry name" value="TNP-like_GBD"/>
    <property type="match status" value="1"/>
</dbReference>
<evidence type="ECO:0000256" key="7">
    <source>
        <dbReference type="ARBA" id="ARBA00023054"/>
    </source>
</evidence>
<dbReference type="InterPro" id="IPR026516">
    <property type="entry name" value="THAP1/10"/>
</dbReference>
<evidence type="ECO:0000256" key="3">
    <source>
        <dbReference type="ARBA" id="ARBA00022723"/>
    </source>
</evidence>
<dbReference type="PROSITE" id="PS50950">
    <property type="entry name" value="ZF_THAP"/>
    <property type="match status" value="1"/>
</dbReference>
<dbReference type="AlphaFoldDB" id="A0A9J6GX84"/>
<evidence type="ECO:0000259" key="14">
    <source>
        <dbReference type="PROSITE" id="PS50950"/>
    </source>
</evidence>
<keyword evidence="4 12" id="KW-0863">Zinc-finger</keyword>
<evidence type="ECO:0000256" key="6">
    <source>
        <dbReference type="ARBA" id="ARBA00023015"/>
    </source>
</evidence>
<dbReference type="InterPro" id="IPR006612">
    <property type="entry name" value="THAP_Znf"/>
</dbReference>
<keyword evidence="16" id="KW-1185">Reference proteome</keyword>
<evidence type="ECO:0000256" key="10">
    <source>
        <dbReference type="ARBA" id="ARBA00023242"/>
    </source>
</evidence>
<evidence type="ECO:0000313" key="16">
    <source>
        <dbReference type="Proteomes" id="UP000821853"/>
    </source>
</evidence>
<keyword evidence="8 12" id="KW-0238">DNA-binding</keyword>
<reference evidence="15 16" key="1">
    <citation type="journal article" date="2020" name="Cell">
        <title>Large-Scale Comparative Analyses of Tick Genomes Elucidate Their Genetic Diversity and Vector Capacities.</title>
        <authorList>
            <consortium name="Tick Genome and Microbiome Consortium (TIGMIC)"/>
            <person name="Jia N."/>
            <person name="Wang J."/>
            <person name="Shi W."/>
            <person name="Du L."/>
            <person name="Sun Y."/>
            <person name="Zhan W."/>
            <person name="Jiang J.F."/>
            <person name="Wang Q."/>
            <person name="Zhang B."/>
            <person name="Ji P."/>
            <person name="Bell-Sakyi L."/>
            <person name="Cui X.M."/>
            <person name="Yuan T.T."/>
            <person name="Jiang B.G."/>
            <person name="Yang W.F."/>
            <person name="Lam T.T."/>
            <person name="Chang Q.C."/>
            <person name="Ding S.J."/>
            <person name="Wang X.J."/>
            <person name="Zhu J.G."/>
            <person name="Ruan X.D."/>
            <person name="Zhao L."/>
            <person name="Wei J.T."/>
            <person name="Ye R.Z."/>
            <person name="Que T.C."/>
            <person name="Du C.H."/>
            <person name="Zhou Y.H."/>
            <person name="Cheng J.X."/>
            <person name="Dai P.F."/>
            <person name="Guo W.B."/>
            <person name="Han X.H."/>
            <person name="Huang E.J."/>
            <person name="Li L.F."/>
            <person name="Wei W."/>
            <person name="Gao Y.C."/>
            <person name="Liu J.Z."/>
            <person name="Shao H.Z."/>
            <person name="Wang X."/>
            <person name="Wang C.C."/>
            <person name="Yang T.C."/>
            <person name="Huo Q.B."/>
            <person name="Li W."/>
            <person name="Chen H.Y."/>
            <person name="Chen S.E."/>
            <person name="Zhou L.G."/>
            <person name="Ni X.B."/>
            <person name="Tian J.H."/>
            <person name="Sheng Y."/>
            <person name="Liu T."/>
            <person name="Pan Y.S."/>
            <person name="Xia L.Y."/>
            <person name="Li J."/>
            <person name="Zhao F."/>
            <person name="Cao W.C."/>
        </authorList>
    </citation>
    <scope>NUCLEOTIDE SEQUENCE [LARGE SCALE GENOMIC DNA]</scope>
    <source>
        <strain evidence="15">HaeL-2018</strain>
    </source>
</reference>
<keyword evidence="3" id="KW-0479">Metal-binding</keyword>
<keyword evidence="10" id="KW-0539">Nucleus</keyword>
<evidence type="ECO:0000256" key="4">
    <source>
        <dbReference type="ARBA" id="ARBA00022771"/>
    </source>
</evidence>
<dbReference type="Proteomes" id="UP000821853">
    <property type="component" value="Unassembled WGS sequence"/>
</dbReference>
<keyword evidence="7 13" id="KW-0175">Coiled coil</keyword>
<organism evidence="15 16">
    <name type="scientific">Haemaphysalis longicornis</name>
    <name type="common">Bush tick</name>
    <dbReference type="NCBI Taxonomy" id="44386"/>
    <lineage>
        <taxon>Eukaryota</taxon>
        <taxon>Metazoa</taxon>
        <taxon>Ecdysozoa</taxon>
        <taxon>Arthropoda</taxon>
        <taxon>Chelicerata</taxon>
        <taxon>Arachnida</taxon>
        <taxon>Acari</taxon>
        <taxon>Parasitiformes</taxon>
        <taxon>Ixodida</taxon>
        <taxon>Ixodoidea</taxon>
        <taxon>Ixodidae</taxon>
        <taxon>Haemaphysalinae</taxon>
        <taxon>Haemaphysalis</taxon>
    </lineage>
</organism>
<evidence type="ECO:0000256" key="8">
    <source>
        <dbReference type="ARBA" id="ARBA00023125"/>
    </source>
</evidence>
<comment type="subcellular location">
    <subcellularLocation>
        <location evidence="1">Nucleus</location>
        <location evidence="1">Nucleoplasm</location>
    </subcellularLocation>
</comment>
<accession>A0A9J6GX84</accession>
<protein>
    <recommendedName>
        <fullName evidence="14">THAP-type domain-containing protein</fullName>
    </recommendedName>
</protein>
<keyword evidence="5" id="KW-0862">Zinc</keyword>
<dbReference type="GO" id="GO:0005654">
    <property type="term" value="C:nucleoplasm"/>
    <property type="evidence" value="ECO:0007669"/>
    <property type="project" value="UniProtKB-SubCell"/>
</dbReference>
<dbReference type="GO" id="GO:0008270">
    <property type="term" value="F:zinc ion binding"/>
    <property type="evidence" value="ECO:0007669"/>
    <property type="project" value="UniProtKB-KW"/>
</dbReference>
<keyword evidence="11" id="KW-0131">Cell cycle</keyword>
<comment type="similarity">
    <text evidence="2">Belongs to the THAP1 family.</text>
</comment>
<dbReference type="PANTHER" id="PTHR46600:SF1">
    <property type="entry name" value="THAP DOMAIN-CONTAINING PROTEIN 1"/>
    <property type="match status" value="1"/>
</dbReference>
<dbReference type="Pfam" id="PF05485">
    <property type="entry name" value="THAP"/>
    <property type="match status" value="1"/>
</dbReference>
<evidence type="ECO:0000256" key="5">
    <source>
        <dbReference type="ARBA" id="ARBA00022833"/>
    </source>
</evidence>
<evidence type="ECO:0000313" key="15">
    <source>
        <dbReference type="EMBL" id="KAH9383111.1"/>
    </source>
</evidence>
<dbReference type="Pfam" id="PF21787">
    <property type="entry name" value="TNP-like_RNaseH_N"/>
    <property type="match status" value="1"/>
</dbReference>
<dbReference type="SMART" id="SM00980">
    <property type="entry name" value="THAP"/>
    <property type="match status" value="1"/>
</dbReference>
<dbReference type="OrthoDB" id="6489732at2759"/>
<dbReference type="SUPFAM" id="SSF57716">
    <property type="entry name" value="Glucocorticoid receptor-like (DNA-binding domain)"/>
    <property type="match status" value="1"/>
</dbReference>
<proteinExistence type="inferred from homology"/>
<evidence type="ECO:0000256" key="12">
    <source>
        <dbReference type="PROSITE-ProRule" id="PRU00309"/>
    </source>
</evidence>
<dbReference type="InterPro" id="IPR048366">
    <property type="entry name" value="TNP-like_GBD"/>
</dbReference>
<feature type="coiled-coil region" evidence="13">
    <location>
        <begin position="275"/>
        <end position="309"/>
    </location>
</feature>
<evidence type="ECO:0000256" key="9">
    <source>
        <dbReference type="ARBA" id="ARBA00023163"/>
    </source>
</evidence>
<dbReference type="Gene3D" id="6.20.210.20">
    <property type="entry name" value="THAP domain"/>
    <property type="match status" value="1"/>
</dbReference>
<dbReference type="GO" id="GO:0043565">
    <property type="term" value="F:sequence-specific DNA binding"/>
    <property type="evidence" value="ECO:0007669"/>
    <property type="project" value="InterPro"/>
</dbReference>
<keyword evidence="9" id="KW-0804">Transcription</keyword>
<sequence>MSVSGFNELICERCVFAACPNDTSSQTKKAPGVSFHEIPSDSGLRELWLKSISREDWVPNDTSNYSVVCSLHFRQSDFRDNVKKRLLKPGAVPSVFSELTSCAGQTEARSRRDLRIRKRKREPSLTCAEERPATGLVHDGDIASVGSNEHGSFDLVRELTDGAHDHGEVTNAARSVEYAFSSSARNLAADVVSAATVLSTGGYPTLGVEGHESSATEWLGNEPGCQKSTNDPKDGLVQAPDKVEYRVRRKSVYAKRSRATQTLAKPSSSFLYLERKRWREMERALRRKNERLTRTVDAYKQELQKLRDESCAGAFLEVASDAERGDAKALLLLDQVKNYKKKKPQWSQTTIRHCIVIRNLSAKAYEYLWTENLLRLPCNKTLQKYIGTVSGEVGFSHLVRCRLEVELQGLDTAQSKVCSLIVDEMRIRQKLQYSKQRDAFIGDVDMGPELQHLVPGSDDETLANSVLCFLLCGLHARYKIPVRYFFTKGCTGEQLAEVIRHVIQKTLHVGFDVIRVVTDNHRINVTTMQILSGGEARTCAPHPAYPTKSIFLSFDQSHIIKNVRSQFLAKDMGGEKKISKYLKRVYKMQKNLTVKPIRFLTRKHLYPTSIEKMSVRLAVQLFSAPVIAALKYLKEQAGHTADTEFASAGPSIKFLEVMQKWFTIMDVSNCQQYIHCNNDDARHFTEVDDARLIWLEVDRLLLTLRT</sequence>
<dbReference type="InterPro" id="IPR038441">
    <property type="entry name" value="THAP_Znf_sf"/>
</dbReference>
<dbReference type="VEuPathDB" id="VectorBase:HLOH_051624"/>
<keyword evidence="6" id="KW-0805">Transcription regulation</keyword>
<dbReference type="SMART" id="SM00692">
    <property type="entry name" value="DM3"/>
    <property type="match status" value="1"/>
</dbReference>
<gene>
    <name evidence="15" type="ORF">HPB48_023846</name>
</gene>
<dbReference type="PANTHER" id="PTHR46600">
    <property type="entry name" value="THAP DOMAIN-CONTAINING"/>
    <property type="match status" value="1"/>
</dbReference>